<dbReference type="EMBL" id="CP011339">
    <property type="protein sequence ID" value="AKV68216.1"/>
    <property type="molecule type" value="Genomic_DNA"/>
</dbReference>
<gene>
    <name evidence="1" type="ORF">VL20_3203</name>
</gene>
<dbReference type="AlphaFoldDB" id="A0A0K1S2L9"/>
<sequence>MTIFLSGIAEGQLRQLFEITGLKKRFYPFLSSIFWLHGRD</sequence>
<evidence type="ECO:0000313" key="1">
    <source>
        <dbReference type="EMBL" id="AKV68216.1"/>
    </source>
</evidence>
<proteinExistence type="predicted"/>
<name>A0A0K1S2L9_9CHRO</name>
<keyword evidence="2" id="KW-1185">Reference proteome</keyword>
<reference evidence="1 2" key="1">
    <citation type="journal article" date="2016" name="Stand. Genomic Sci.">
        <title>Complete genome sequence and genomic characterization of Microcystis panniformis FACHB 1757 by third-generation sequencing.</title>
        <authorList>
            <person name="Zhang J.Y."/>
            <person name="Guan R."/>
            <person name="Zhang H.J."/>
            <person name="Li H."/>
            <person name="Xiao P."/>
            <person name="Yu G.L."/>
            <person name="Du L."/>
            <person name="Cao D.M."/>
            <person name="Zhu B.C."/>
            <person name="Li R.H."/>
            <person name="Lu Z.H."/>
        </authorList>
    </citation>
    <scope>NUCLEOTIDE SEQUENCE [LARGE SCALE GENOMIC DNA]</scope>
    <source>
        <strain evidence="1 2">FACHB-1757</strain>
    </source>
</reference>
<accession>A0A0K1S2L9</accession>
<protein>
    <submittedName>
        <fullName evidence="1">Uncharacterized protein</fullName>
    </submittedName>
</protein>
<evidence type="ECO:0000313" key="2">
    <source>
        <dbReference type="Proteomes" id="UP000068167"/>
    </source>
</evidence>
<dbReference type="Proteomes" id="UP000068167">
    <property type="component" value="Chromosome"/>
</dbReference>
<organism evidence="1 2">
    <name type="scientific">Microcystis panniformis FACHB-1757</name>
    <dbReference type="NCBI Taxonomy" id="1638788"/>
    <lineage>
        <taxon>Bacteria</taxon>
        <taxon>Bacillati</taxon>
        <taxon>Cyanobacteriota</taxon>
        <taxon>Cyanophyceae</taxon>
        <taxon>Oscillatoriophycideae</taxon>
        <taxon>Chroococcales</taxon>
        <taxon>Microcystaceae</taxon>
        <taxon>Microcystis</taxon>
    </lineage>
</organism>
<dbReference type="KEGG" id="mpk:VL20_3203"/>